<evidence type="ECO:0000256" key="6">
    <source>
        <dbReference type="SAM" id="MobiDB-lite"/>
    </source>
</evidence>
<evidence type="ECO:0000256" key="3">
    <source>
        <dbReference type="ARBA" id="ARBA00023125"/>
    </source>
</evidence>
<dbReference type="PROSITE" id="PS50048">
    <property type="entry name" value="ZN2_CY6_FUNGAL_2"/>
    <property type="match status" value="1"/>
</dbReference>
<organism evidence="8 9">
    <name type="scientific">Dactylonectria macrodidyma</name>
    <dbReference type="NCBI Taxonomy" id="307937"/>
    <lineage>
        <taxon>Eukaryota</taxon>
        <taxon>Fungi</taxon>
        <taxon>Dikarya</taxon>
        <taxon>Ascomycota</taxon>
        <taxon>Pezizomycotina</taxon>
        <taxon>Sordariomycetes</taxon>
        <taxon>Hypocreomycetidae</taxon>
        <taxon>Hypocreales</taxon>
        <taxon>Nectriaceae</taxon>
        <taxon>Dactylonectria</taxon>
    </lineage>
</organism>
<evidence type="ECO:0000256" key="5">
    <source>
        <dbReference type="ARBA" id="ARBA00023242"/>
    </source>
</evidence>
<sequence length="517" mass="57999">MPTPNSPTSSSTPPAKRQRTQLACLSCRGRKTRCDGGRPACDSCERRGKTDSCVYDQAAARSTRALLNQERRYVAALEDRVRRLQRAKGQQPLCSARNSAAATRLTEAPSVEFNEGSQTPRRSETIFGSSHSPGAEFPRQVDALATVMSPEDDDACFYGASSTIAFLRHVTDTDQGDQGSTSILNGTNVHKYSSSGDNQPIALLPLKVCHERDLAVLPIRHRTDRFLACYWDFVHPLFPLLQRPSFIARYERFWLPNQTLSMGVEDMVFMSNLNLTLAIGCQLCKDIESNEQLAMADQFFDRSQHVLRYDILGSTSLSVVQWLLLTAIYCQSTKHASRCWNSLGLAIRLAQSLGLHIEHPTREAKCQVKFEMRRRLWHTCVVLDRLLAMTFGRPFMIGASYSTPIPSMIDDEHLQETGAGIQPPDVPSRMGLFVSSCRLFEIVADILSSFYARNDDSKLNTGACVQEMFADVLDFNRRLDEFSASIPDYLKVSRNSRPIPSDNPGHINLQQQVLYCR</sequence>
<dbReference type="PROSITE" id="PS00463">
    <property type="entry name" value="ZN2_CY6_FUNGAL_1"/>
    <property type="match status" value="1"/>
</dbReference>
<dbReference type="InterPro" id="IPR036864">
    <property type="entry name" value="Zn2-C6_fun-type_DNA-bd_sf"/>
</dbReference>
<keyword evidence="5" id="KW-0539">Nucleus</keyword>
<protein>
    <submittedName>
        <fullName evidence="8">Fungal-specific transcription factor domain-containing protein</fullName>
    </submittedName>
</protein>
<feature type="compositionally biased region" description="Low complexity" evidence="6">
    <location>
        <begin position="1"/>
        <end position="14"/>
    </location>
</feature>
<keyword evidence="4" id="KW-0804">Transcription</keyword>
<dbReference type="OrthoDB" id="424974at2759"/>
<evidence type="ECO:0000313" key="8">
    <source>
        <dbReference type="EMBL" id="KAH7121718.1"/>
    </source>
</evidence>
<dbReference type="SMART" id="SM00906">
    <property type="entry name" value="Fungal_trans"/>
    <property type="match status" value="1"/>
</dbReference>
<dbReference type="GO" id="GO:0005634">
    <property type="term" value="C:nucleus"/>
    <property type="evidence" value="ECO:0007669"/>
    <property type="project" value="TreeGrafter"/>
</dbReference>
<dbReference type="PANTHER" id="PTHR47424:SF3">
    <property type="entry name" value="REGULATORY PROTEIN GAL4"/>
    <property type="match status" value="1"/>
</dbReference>
<evidence type="ECO:0000313" key="9">
    <source>
        <dbReference type="Proteomes" id="UP000738349"/>
    </source>
</evidence>
<dbReference type="EMBL" id="JAGMUV010000024">
    <property type="protein sequence ID" value="KAH7121718.1"/>
    <property type="molecule type" value="Genomic_DNA"/>
</dbReference>
<dbReference type="GO" id="GO:0008270">
    <property type="term" value="F:zinc ion binding"/>
    <property type="evidence" value="ECO:0007669"/>
    <property type="project" value="InterPro"/>
</dbReference>
<proteinExistence type="predicted"/>
<dbReference type="Gene3D" id="4.10.240.10">
    <property type="entry name" value="Zn(2)-C6 fungal-type DNA-binding domain"/>
    <property type="match status" value="1"/>
</dbReference>
<keyword evidence="3" id="KW-0238">DNA-binding</keyword>
<name>A0A9P9DM86_9HYPO</name>
<dbReference type="Pfam" id="PF04082">
    <property type="entry name" value="Fungal_trans"/>
    <property type="match status" value="1"/>
</dbReference>
<evidence type="ECO:0000256" key="2">
    <source>
        <dbReference type="ARBA" id="ARBA00023015"/>
    </source>
</evidence>
<feature type="region of interest" description="Disordered" evidence="6">
    <location>
        <begin position="1"/>
        <end position="20"/>
    </location>
</feature>
<dbReference type="InterPro" id="IPR051127">
    <property type="entry name" value="Fungal_SecMet_Regulators"/>
</dbReference>
<dbReference type="SUPFAM" id="SSF57701">
    <property type="entry name" value="Zn2/Cys6 DNA-binding domain"/>
    <property type="match status" value="1"/>
</dbReference>
<dbReference type="AlphaFoldDB" id="A0A9P9DM86"/>
<dbReference type="InterPro" id="IPR001138">
    <property type="entry name" value="Zn2Cys6_DnaBD"/>
</dbReference>
<feature type="domain" description="Zn(2)-C6 fungal-type" evidence="7">
    <location>
        <begin position="23"/>
        <end position="55"/>
    </location>
</feature>
<gene>
    <name evidence="8" type="ORF">EDB81DRAFT_847772</name>
</gene>
<evidence type="ECO:0000259" key="7">
    <source>
        <dbReference type="PROSITE" id="PS50048"/>
    </source>
</evidence>
<dbReference type="InterPro" id="IPR007219">
    <property type="entry name" value="XnlR_reg_dom"/>
</dbReference>
<dbReference type="Pfam" id="PF00172">
    <property type="entry name" value="Zn_clus"/>
    <property type="match status" value="1"/>
</dbReference>
<keyword evidence="1" id="KW-0479">Metal-binding</keyword>
<comment type="caution">
    <text evidence="8">The sequence shown here is derived from an EMBL/GenBank/DDBJ whole genome shotgun (WGS) entry which is preliminary data.</text>
</comment>
<dbReference type="GO" id="GO:0000435">
    <property type="term" value="P:positive regulation of transcription from RNA polymerase II promoter by galactose"/>
    <property type="evidence" value="ECO:0007669"/>
    <property type="project" value="TreeGrafter"/>
</dbReference>
<feature type="region of interest" description="Disordered" evidence="6">
    <location>
        <begin position="110"/>
        <end position="135"/>
    </location>
</feature>
<dbReference type="GO" id="GO:0000981">
    <property type="term" value="F:DNA-binding transcription factor activity, RNA polymerase II-specific"/>
    <property type="evidence" value="ECO:0007669"/>
    <property type="project" value="InterPro"/>
</dbReference>
<dbReference type="CDD" id="cd00067">
    <property type="entry name" value="GAL4"/>
    <property type="match status" value="1"/>
</dbReference>
<dbReference type="SMART" id="SM00066">
    <property type="entry name" value="GAL4"/>
    <property type="match status" value="1"/>
</dbReference>
<keyword evidence="2" id="KW-0805">Transcription regulation</keyword>
<evidence type="ECO:0000256" key="1">
    <source>
        <dbReference type="ARBA" id="ARBA00022723"/>
    </source>
</evidence>
<reference evidence="8" key="1">
    <citation type="journal article" date="2021" name="Nat. Commun.">
        <title>Genetic determinants of endophytism in the Arabidopsis root mycobiome.</title>
        <authorList>
            <person name="Mesny F."/>
            <person name="Miyauchi S."/>
            <person name="Thiergart T."/>
            <person name="Pickel B."/>
            <person name="Atanasova L."/>
            <person name="Karlsson M."/>
            <person name="Huettel B."/>
            <person name="Barry K.W."/>
            <person name="Haridas S."/>
            <person name="Chen C."/>
            <person name="Bauer D."/>
            <person name="Andreopoulos W."/>
            <person name="Pangilinan J."/>
            <person name="LaButti K."/>
            <person name="Riley R."/>
            <person name="Lipzen A."/>
            <person name="Clum A."/>
            <person name="Drula E."/>
            <person name="Henrissat B."/>
            <person name="Kohler A."/>
            <person name="Grigoriev I.V."/>
            <person name="Martin F.M."/>
            <person name="Hacquard S."/>
        </authorList>
    </citation>
    <scope>NUCLEOTIDE SEQUENCE</scope>
    <source>
        <strain evidence="8">MPI-CAGE-AT-0147</strain>
    </source>
</reference>
<dbReference type="Proteomes" id="UP000738349">
    <property type="component" value="Unassembled WGS sequence"/>
</dbReference>
<dbReference type="GO" id="GO:0000978">
    <property type="term" value="F:RNA polymerase II cis-regulatory region sequence-specific DNA binding"/>
    <property type="evidence" value="ECO:0007669"/>
    <property type="project" value="TreeGrafter"/>
</dbReference>
<dbReference type="CDD" id="cd12148">
    <property type="entry name" value="fungal_TF_MHR"/>
    <property type="match status" value="1"/>
</dbReference>
<dbReference type="GO" id="GO:0006351">
    <property type="term" value="P:DNA-templated transcription"/>
    <property type="evidence" value="ECO:0007669"/>
    <property type="project" value="InterPro"/>
</dbReference>
<keyword evidence="9" id="KW-1185">Reference proteome</keyword>
<dbReference type="PANTHER" id="PTHR47424">
    <property type="entry name" value="REGULATORY PROTEIN GAL4"/>
    <property type="match status" value="1"/>
</dbReference>
<accession>A0A9P9DM86</accession>
<evidence type="ECO:0000256" key="4">
    <source>
        <dbReference type="ARBA" id="ARBA00023163"/>
    </source>
</evidence>
<feature type="compositionally biased region" description="Polar residues" evidence="6">
    <location>
        <begin position="115"/>
        <end position="132"/>
    </location>
</feature>